<dbReference type="AlphaFoldDB" id="A0A2S9QB44"/>
<dbReference type="InterPro" id="IPR051604">
    <property type="entry name" value="Ergot_Alk_Oxidoreductase"/>
</dbReference>
<dbReference type="PANTHER" id="PTHR43162">
    <property type="match status" value="1"/>
</dbReference>
<protein>
    <submittedName>
        <fullName evidence="2">NmrA family transcriptional regulator</fullName>
    </submittedName>
</protein>
<evidence type="ECO:0000313" key="2">
    <source>
        <dbReference type="EMBL" id="PRH86545.1"/>
    </source>
</evidence>
<evidence type="ECO:0000313" key="3">
    <source>
        <dbReference type="Proteomes" id="UP000237682"/>
    </source>
</evidence>
<dbReference type="Gene3D" id="3.90.25.10">
    <property type="entry name" value="UDP-galactose 4-epimerase, domain 1"/>
    <property type="match status" value="1"/>
</dbReference>
<dbReference type="Gene3D" id="3.40.50.720">
    <property type="entry name" value="NAD(P)-binding Rossmann-like Domain"/>
    <property type="match status" value="1"/>
</dbReference>
<gene>
    <name evidence="2" type="ORF">C5L14_14500</name>
</gene>
<dbReference type="SUPFAM" id="SSF51735">
    <property type="entry name" value="NAD(P)-binding Rossmann-fold domains"/>
    <property type="match status" value="1"/>
</dbReference>
<evidence type="ECO:0000259" key="1">
    <source>
        <dbReference type="Pfam" id="PF13460"/>
    </source>
</evidence>
<reference evidence="2 3" key="1">
    <citation type="submission" date="2018-02" db="EMBL/GenBank/DDBJ databases">
        <title>Whole genome sequencing of endophytic bacterium.</title>
        <authorList>
            <person name="Eedara R."/>
            <person name="Podile A.R."/>
        </authorList>
    </citation>
    <scope>NUCLEOTIDE SEQUENCE [LARGE SCALE GENOMIC DNA]</scope>
    <source>
        <strain evidence="2 3">RP1T</strain>
    </source>
</reference>
<sequence length="282" mass="30300">MANDQWSTGTVLVLGATGKTGRRVVEGLERAGRKVRLGSRGAEPAFDWEKPEGWAAVLEGIAAIYVAYQPDLSVPGAVEAVGAFFHQAKQAGVTKIVLLSGRGEPEAEEAEQVLQATELDWTILRCSWFFQNFSESFFLDPILAGEIVLPDTLAPEPFVDADDIAEIAVAAFADPRHSHQLYDITGSQALTFAEAVAAIASAIGRPIAYKSVSLEAYRTDLNEQGVPAEVVELVIYLFATVLDGRNEPVADGVERALGRSPRRFADYVARTAATGIWGGNHA</sequence>
<organism evidence="2 3">
    <name type="scientific">Labrys okinawensis</name>
    <dbReference type="NCBI Taxonomy" id="346911"/>
    <lineage>
        <taxon>Bacteria</taxon>
        <taxon>Pseudomonadati</taxon>
        <taxon>Pseudomonadota</taxon>
        <taxon>Alphaproteobacteria</taxon>
        <taxon>Hyphomicrobiales</taxon>
        <taxon>Xanthobacteraceae</taxon>
        <taxon>Labrys</taxon>
    </lineage>
</organism>
<keyword evidence="3" id="KW-1185">Reference proteome</keyword>
<feature type="domain" description="NAD(P)-binding" evidence="1">
    <location>
        <begin position="15"/>
        <end position="175"/>
    </location>
</feature>
<dbReference type="InterPro" id="IPR016040">
    <property type="entry name" value="NAD(P)-bd_dom"/>
</dbReference>
<accession>A0A2S9QB44</accession>
<dbReference type="Pfam" id="PF13460">
    <property type="entry name" value="NAD_binding_10"/>
    <property type="match status" value="1"/>
</dbReference>
<dbReference type="EMBL" id="PUEJ01000005">
    <property type="protein sequence ID" value="PRH86545.1"/>
    <property type="molecule type" value="Genomic_DNA"/>
</dbReference>
<dbReference type="RefSeq" id="WP_105862774.1">
    <property type="nucleotide sequence ID" value="NZ_PUEJ01000005.1"/>
</dbReference>
<comment type="caution">
    <text evidence="2">The sequence shown here is derived from an EMBL/GenBank/DDBJ whole genome shotgun (WGS) entry which is preliminary data.</text>
</comment>
<dbReference type="InterPro" id="IPR036291">
    <property type="entry name" value="NAD(P)-bd_dom_sf"/>
</dbReference>
<proteinExistence type="predicted"/>
<name>A0A2S9QB44_9HYPH</name>
<dbReference type="Proteomes" id="UP000237682">
    <property type="component" value="Unassembled WGS sequence"/>
</dbReference>
<dbReference type="OrthoDB" id="109735at2"/>
<dbReference type="PANTHER" id="PTHR43162:SF1">
    <property type="entry name" value="PRESTALK A DIFFERENTIATION PROTEIN A"/>
    <property type="match status" value="1"/>
</dbReference>